<keyword evidence="2" id="KW-1133">Transmembrane helix</keyword>
<comment type="caution">
    <text evidence="3">The sequence shown here is derived from an EMBL/GenBank/DDBJ whole genome shotgun (WGS) entry which is preliminary data.</text>
</comment>
<reference evidence="3" key="1">
    <citation type="submission" date="2023-04" db="EMBL/GenBank/DDBJ databases">
        <title>Phytophthora lilii NBRC 32176.</title>
        <authorList>
            <person name="Ichikawa N."/>
            <person name="Sato H."/>
            <person name="Tonouchi N."/>
        </authorList>
    </citation>
    <scope>NUCLEOTIDE SEQUENCE</scope>
    <source>
        <strain evidence="3">NBRC 32176</strain>
    </source>
</reference>
<sequence length="218" mass="24427">MNVDTRKAACTPTLWIKNPKHFGDNFQPGEGQVHVLVVVPGHVRVDIGGTASRALKYKRTYSRPNCLNMLLLNLLCRAGYRRWIINAQCFVPVVLAVITIIVLAFGENPTDEKGCFTVPGRSLIVCQMIGVDIAVGAILSYPQHWKSKLDNMIEEAKDETPLQAQRQEMTDLTFAAEAQHKELTEHTSLLPATEAQRQPQQQQPSQSTKRNRGRGKRK</sequence>
<protein>
    <submittedName>
        <fullName evidence="3">Unnamed protein product</fullName>
    </submittedName>
</protein>
<evidence type="ECO:0000256" key="2">
    <source>
        <dbReference type="SAM" id="Phobius"/>
    </source>
</evidence>
<evidence type="ECO:0000256" key="1">
    <source>
        <dbReference type="SAM" id="MobiDB-lite"/>
    </source>
</evidence>
<keyword evidence="4" id="KW-1185">Reference proteome</keyword>
<feature type="transmembrane region" description="Helical" evidence="2">
    <location>
        <begin position="118"/>
        <end position="139"/>
    </location>
</feature>
<dbReference type="OrthoDB" id="142721at2759"/>
<dbReference type="Proteomes" id="UP001165083">
    <property type="component" value="Unassembled WGS sequence"/>
</dbReference>
<dbReference type="EMBL" id="BSXW01000507">
    <property type="protein sequence ID" value="GMF24184.1"/>
    <property type="molecule type" value="Genomic_DNA"/>
</dbReference>
<name>A0A9W6X0E6_9STRA</name>
<feature type="compositionally biased region" description="Low complexity" evidence="1">
    <location>
        <begin position="196"/>
        <end position="207"/>
    </location>
</feature>
<keyword evidence="2" id="KW-0472">Membrane</keyword>
<feature type="compositionally biased region" description="Basic residues" evidence="1">
    <location>
        <begin position="209"/>
        <end position="218"/>
    </location>
</feature>
<evidence type="ECO:0000313" key="3">
    <source>
        <dbReference type="EMBL" id="GMF24184.1"/>
    </source>
</evidence>
<gene>
    <name evidence="3" type="ORF">Plil01_000987000</name>
</gene>
<keyword evidence="2" id="KW-0812">Transmembrane</keyword>
<dbReference type="AlphaFoldDB" id="A0A9W6X0E6"/>
<proteinExistence type="predicted"/>
<evidence type="ECO:0000313" key="4">
    <source>
        <dbReference type="Proteomes" id="UP001165083"/>
    </source>
</evidence>
<organism evidence="3 4">
    <name type="scientific">Phytophthora lilii</name>
    <dbReference type="NCBI Taxonomy" id="2077276"/>
    <lineage>
        <taxon>Eukaryota</taxon>
        <taxon>Sar</taxon>
        <taxon>Stramenopiles</taxon>
        <taxon>Oomycota</taxon>
        <taxon>Peronosporomycetes</taxon>
        <taxon>Peronosporales</taxon>
        <taxon>Peronosporaceae</taxon>
        <taxon>Phytophthora</taxon>
    </lineage>
</organism>
<feature type="region of interest" description="Disordered" evidence="1">
    <location>
        <begin position="183"/>
        <end position="218"/>
    </location>
</feature>
<accession>A0A9W6X0E6</accession>
<feature type="transmembrane region" description="Helical" evidence="2">
    <location>
        <begin position="83"/>
        <end position="106"/>
    </location>
</feature>